<dbReference type="EMBL" id="RGET01000001">
    <property type="protein sequence ID" value="NBN87485.1"/>
    <property type="molecule type" value="Genomic_DNA"/>
</dbReference>
<name>A0A964UXB1_9PROT</name>
<gene>
    <name evidence="1" type="ORF">EBV32_00085</name>
</gene>
<organism evidence="1 2">
    <name type="scientific">Candidatus Fonsibacter lacus</name>
    <dbReference type="NCBI Taxonomy" id="2576439"/>
    <lineage>
        <taxon>Bacteria</taxon>
        <taxon>Pseudomonadati</taxon>
        <taxon>Pseudomonadota</taxon>
        <taxon>Alphaproteobacteria</taxon>
        <taxon>Candidatus Pelagibacterales</taxon>
        <taxon>Candidatus Pelagibacterales incertae sedis</taxon>
        <taxon>Candidatus Fonsibacter</taxon>
    </lineage>
</organism>
<comment type="caution">
    <text evidence="1">The sequence shown here is derived from an EMBL/GenBank/DDBJ whole genome shotgun (WGS) entry which is preliminary data.</text>
</comment>
<protein>
    <recommendedName>
        <fullName evidence="3">Phage tail protein</fullName>
    </recommendedName>
</protein>
<evidence type="ECO:0008006" key="3">
    <source>
        <dbReference type="Google" id="ProtNLM"/>
    </source>
</evidence>
<dbReference type="Gene3D" id="4.10.410.40">
    <property type="match status" value="1"/>
</dbReference>
<dbReference type="AlphaFoldDB" id="A0A964UXB1"/>
<sequence>MATVLSGTSGALYYKPAGTKATFAEANVDVADDEITVATYLNLKVGDPVVFSVVNTETGDSGTGTLPAGISAATTYYVITYTAATGVLKVSATAGGSSVAITDDGTAVAPNAFQVEYASYAAVGDVREWSFEITREEIDVTTIGQSLGQYAPFRRYITGFADGEGSCMVYTTDDDTNLSNRMIQDVLQRQQTGASFKLYIDRVMSGSTPSAALSRSVEFEAVLTSASLTVNPDDAQMVEIAFRPAGTPTFDFSKS</sequence>
<proteinExistence type="predicted"/>
<accession>A0A964UXB1</accession>
<reference evidence="1" key="1">
    <citation type="submission" date="2018-10" db="EMBL/GenBank/DDBJ databases">
        <title>Iterative Subtractive Binning of Freshwater Chronoseries Metagenomes Recovers Nearly Complete Genomes from over Four Hundred Novel Species.</title>
        <authorList>
            <person name="Rodriguez-R L.M."/>
            <person name="Tsementzi D."/>
            <person name="Luo C."/>
            <person name="Konstantinidis K.T."/>
        </authorList>
    </citation>
    <scope>NUCLEOTIDE SEQUENCE</scope>
    <source>
        <strain evidence="1">WB7_6_001</strain>
    </source>
</reference>
<evidence type="ECO:0000313" key="1">
    <source>
        <dbReference type="EMBL" id="NBN87485.1"/>
    </source>
</evidence>
<dbReference type="Proteomes" id="UP000713222">
    <property type="component" value="Unassembled WGS sequence"/>
</dbReference>
<evidence type="ECO:0000313" key="2">
    <source>
        <dbReference type="Proteomes" id="UP000713222"/>
    </source>
</evidence>